<dbReference type="SUPFAM" id="SSF51366">
    <property type="entry name" value="Ribulose-phoshate binding barrel"/>
    <property type="match status" value="1"/>
</dbReference>
<name>A0A7M2RIY6_9FIRM</name>
<feature type="binding site" evidence="10 13">
    <location>
        <position position="174"/>
    </location>
    <ligand>
        <name>a divalent metal cation</name>
        <dbReference type="ChEBI" id="CHEBI:60240"/>
    </ligand>
</feature>
<evidence type="ECO:0000256" key="4">
    <source>
        <dbReference type="ARBA" id="ARBA00001947"/>
    </source>
</evidence>
<dbReference type="EC" id="5.1.3.1" evidence="7 10"/>
<feature type="binding site" evidence="14">
    <location>
        <position position="176"/>
    </location>
    <ligand>
        <name>substrate</name>
    </ligand>
</feature>
<dbReference type="PIRSF" id="PIRSF001461">
    <property type="entry name" value="RPE"/>
    <property type="match status" value="1"/>
</dbReference>
<evidence type="ECO:0000256" key="1">
    <source>
        <dbReference type="ARBA" id="ARBA00001782"/>
    </source>
</evidence>
<dbReference type="InterPro" id="IPR000056">
    <property type="entry name" value="Ribul_P_3_epim-like"/>
</dbReference>
<dbReference type="GO" id="GO:0005737">
    <property type="term" value="C:cytoplasm"/>
    <property type="evidence" value="ECO:0007669"/>
    <property type="project" value="UniProtKB-ARBA"/>
</dbReference>
<evidence type="ECO:0000313" key="16">
    <source>
        <dbReference type="Proteomes" id="UP000593601"/>
    </source>
</evidence>
<comment type="catalytic activity">
    <reaction evidence="1 10 11">
        <text>D-ribulose 5-phosphate = D-xylulose 5-phosphate</text>
        <dbReference type="Rhea" id="RHEA:13677"/>
        <dbReference type="ChEBI" id="CHEBI:57737"/>
        <dbReference type="ChEBI" id="CHEBI:58121"/>
        <dbReference type="EC" id="5.1.3.1"/>
    </reaction>
</comment>
<dbReference type="EMBL" id="CP063304">
    <property type="protein sequence ID" value="QOV20219.1"/>
    <property type="molecule type" value="Genomic_DNA"/>
</dbReference>
<sequence>MYQLSPSILGADFYNLEKQIMQVEKAGCKWLHVDVMDGMFVPSISMGMPVISSVREHTSLFLDVHLMIEKPERYIKEFAKSGADMITVHTEACTHLDRTLTLIHECGAKAGVALNPATSLDTLEYVLDKVDMVLLMTVNPGFGGQRYIPSCTSKIRRLREKINSLGYQADIEVDGGINFDTINTVLDAGANVIVAGSAVFHGDITDHIHKFQEQFAQYNRKAGKKS</sequence>
<dbReference type="HAMAP" id="MF_02227">
    <property type="entry name" value="RPE"/>
    <property type="match status" value="1"/>
</dbReference>
<keyword evidence="9 10" id="KW-0413">Isomerase</keyword>
<evidence type="ECO:0000256" key="5">
    <source>
        <dbReference type="ARBA" id="ARBA00001954"/>
    </source>
</evidence>
<keyword evidence="13" id="KW-0464">Manganese</keyword>
<evidence type="ECO:0000256" key="9">
    <source>
        <dbReference type="ARBA" id="ARBA00023235"/>
    </source>
</evidence>
<evidence type="ECO:0000256" key="3">
    <source>
        <dbReference type="ARBA" id="ARBA00001941"/>
    </source>
</evidence>
<comment type="cofactor">
    <cofactor evidence="4">
        <name>Zn(2+)</name>
        <dbReference type="ChEBI" id="CHEBI:29105"/>
    </cofactor>
</comment>
<evidence type="ECO:0000256" key="12">
    <source>
        <dbReference type="PIRSR" id="PIRSR001461-1"/>
    </source>
</evidence>
<reference evidence="15 16" key="1">
    <citation type="submission" date="2020-10" db="EMBL/GenBank/DDBJ databases">
        <title>Blautia liquoris sp.nov., isolated from the mud in a fermentation cellar used for the production of Chinese strong-flavoured liquor.</title>
        <authorList>
            <person name="Lu L."/>
        </authorList>
    </citation>
    <scope>NUCLEOTIDE SEQUENCE [LARGE SCALE GENOMIC DNA]</scope>
    <source>
        <strain evidence="15 16">LZLJ-3</strain>
    </source>
</reference>
<feature type="binding site" evidence="10">
    <location>
        <begin position="174"/>
        <end position="176"/>
    </location>
    <ligand>
        <name>substrate</name>
    </ligand>
</feature>
<feature type="binding site" evidence="10 13">
    <location>
        <position position="65"/>
    </location>
    <ligand>
        <name>a divalent metal cation</name>
        <dbReference type="ChEBI" id="CHEBI:60240"/>
    </ligand>
</feature>
<keyword evidence="13" id="KW-0862">Zinc</keyword>
<dbReference type="Proteomes" id="UP000593601">
    <property type="component" value="Chromosome"/>
</dbReference>
<comment type="function">
    <text evidence="10">Catalyzes the reversible epimerization of D-ribulose 5-phosphate to D-xylulose 5-phosphate.</text>
</comment>
<comment type="similarity">
    <text evidence="6 10 11">Belongs to the ribulose-phosphate 3-epimerase family.</text>
</comment>
<dbReference type="InterPro" id="IPR026019">
    <property type="entry name" value="Ribul_P_3_epim"/>
</dbReference>
<protein>
    <recommendedName>
        <fullName evidence="7 10">Ribulose-phosphate 3-epimerase</fullName>
        <ecNumber evidence="7 10">5.1.3.1</ecNumber>
    </recommendedName>
</protein>
<dbReference type="CDD" id="cd00429">
    <property type="entry name" value="RPE"/>
    <property type="match status" value="1"/>
</dbReference>
<evidence type="ECO:0000256" key="11">
    <source>
        <dbReference type="PIRNR" id="PIRNR001461"/>
    </source>
</evidence>
<dbReference type="Gene3D" id="3.20.20.70">
    <property type="entry name" value="Aldolase class I"/>
    <property type="match status" value="1"/>
</dbReference>
<comment type="cofactor">
    <cofactor evidence="2">
        <name>Mn(2+)</name>
        <dbReference type="ChEBI" id="CHEBI:29035"/>
    </cofactor>
</comment>
<comment type="pathway">
    <text evidence="10">Carbohydrate degradation.</text>
</comment>
<feature type="active site" description="Proton donor" evidence="10 12">
    <location>
        <position position="174"/>
    </location>
</feature>
<feature type="binding site" evidence="10 14">
    <location>
        <position position="65"/>
    </location>
    <ligand>
        <name>substrate</name>
    </ligand>
</feature>
<dbReference type="FunFam" id="3.20.20.70:FF:000004">
    <property type="entry name" value="Ribulose-phosphate 3-epimerase"/>
    <property type="match status" value="1"/>
</dbReference>
<evidence type="ECO:0000256" key="13">
    <source>
        <dbReference type="PIRSR" id="PIRSR001461-2"/>
    </source>
</evidence>
<keyword evidence="13" id="KW-0170">Cobalt</keyword>
<dbReference type="GO" id="GO:0019323">
    <property type="term" value="P:pentose catabolic process"/>
    <property type="evidence" value="ECO:0007669"/>
    <property type="project" value="UniProtKB-UniRule"/>
</dbReference>
<gene>
    <name evidence="10" type="primary">rpe</name>
    <name evidence="15" type="ORF">INP51_04515</name>
</gene>
<dbReference type="RefSeq" id="WP_193736539.1">
    <property type="nucleotide sequence ID" value="NZ_CP063304.1"/>
</dbReference>
<feature type="binding site" evidence="10 14">
    <location>
        <position position="7"/>
    </location>
    <ligand>
        <name>substrate</name>
    </ligand>
</feature>
<evidence type="ECO:0000256" key="14">
    <source>
        <dbReference type="PIRSR" id="PIRSR001461-3"/>
    </source>
</evidence>
<dbReference type="PANTHER" id="PTHR11749">
    <property type="entry name" value="RIBULOSE-5-PHOSPHATE-3-EPIMERASE"/>
    <property type="match status" value="1"/>
</dbReference>
<evidence type="ECO:0000313" key="15">
    <source>
        <dbReference type="EMBL" id="QOV20219.1"/>
    </source>
</evidence>
<feature type="binding site" evidence="10 14">
    <location>
        <begin position="196"/>
        <end position="197"/>
    </location>
    <ligand>
        <name>substrate</name>
    </ligand>
</feature>
<comment type="cofactor">
    <cofactor evidence="10 13">
        <name>a divalent metal cation</name>
        <dbReference type="ChEBI" id="CHEBI:60240"/>
    </cofactor>
    <text evidence="10 13">Binds 1 divalent metal cation per subunit.</text>
</comment>
<evidence type="ECO:0000256" key="2">
    <source>
        <dbReference type="ARBA" id="ARBA00001936"/>
    </source>
</evidence>
<dbReference type="NCBIfam" id="NF004076">
    <property type="entry name" value="PRK05581.1-4"/>
    <property type="match status" value="1"/>
</dbReference>
<dbReference type="InterPro" id="IPR011060">
    <property type="entry name" value="RibuloseP-bd_barrel"/>
</dbReference>
<dbReference type="AlphaFoldDB" id="A0A7M2RIY6"/>
<organism evidence="15 16">
    <name type="scientific">Blautia liquoris</name>
    <dbReference type="NCBI Taxonomy" id="2779518"/>
    <lineage>
        <taxon>Bacteria</taxon>
        <taxon>Bacillati</taxon>
        <taxon>Bacillota</taxon>
        <taxon>Clostridia</taxon>
        <taxon>Lachnospirales</taxon>
        <taxon>Lachnospiraceae</taxon>
        <taxon>Blautia</taxon>
    </lineage>
</organism>
<accession>A0A7M2RIY6</accession>
<feature type="binding site" evidence="10 13">
    <location>
        <position position="34"/>
    </location>
    <ligand>
        <name>a divalent metal cation</name>
        <dbReference type="ChEBI" id="CHEBI:60240"/>
    </ligand>
</feature>
<dbReference type="GO" id="GO:0046872">
    <property type="term" value="F:metal ion binding"/>
    <property type="evidence" value="ECO:0007669"/>
    <property type="project" value="UniProtKB-UniRule"/>
</dbReference>
<proteinExistence type="inferred from homology"/>
<dbReference type="GO" id="GO:0004750">
    <property type="term" value="F:D-ribulose-phosphate 3-epimerase activity"/>
    <property type="evidence" value="ECO:0007669"/>
    <property type="project" value="UniProtKB-UniRule"/>
</dbReference>
<dbReference type="NCBIfam" id="TIGR01163">
    <property type="entry name" value="rpe"/>
    <property type="match status" value="1"/>
</dbReference>
<dbReference type="Pfam" id="PF00834">
    <property type="entry name" value="Ribul_P_3_epim"/>
    <property type="match status" value="1"/>
</dbReference>
<evidence type="ECO:0000256" key="8">
    <source>
        <dbReference type="ARBA" id="ARBA00022723"/>
    </source>
</evidence>
<evidence type="ECO:0000256" key="7">
    <source>
        <dbReference type="ARBA" id="ARBA00013188"/>
    </source>
</evidence>
<keyword evidence="8 10" id="KW-0479">Metal-binding</keyword>
<keyword evidence="16" id="KW-1185">Reference proteome</keyword>
<feature type="binding site" evidence="10 14">
    <location>
        <begin position="141"/>
        <end position="144"/>
    </location>
    <ligand>
        <name>substrate</name>
    </ligand>
</feature>
<dbReference type="InterPro" id="IPR013785">
    <property type="entry name" value="Aldolase_TIM"/>
</dbReference>
<dbReference type="KEGG" id="bliq:INP51_04515"/>
<evidence type="ECO:0000256" key="6">
    <source>
        <dbReference type="ARBA" id="ARBA00009541"/>
    </source>
</evidence>
<dbReference type="GO" id="GO:0006098">
    <property type="term" value="P:pentose-phosphate shunt"/>
    <property type="evidence" value="ECO:0007669"/>
    <property type="project" value="UniProtKB-UniRule"/>
</dbReference>
<comment type="cofactor">
    <cofactor evidence="5">
        <name>Fe(2+)</name>
        <dbReference type="ChEBI" id="CHEBI:29033"/>
    </cofactor>
</comment>
<feature type="active site" description="Proton acceptor" evidence="10 12">
    <location>
        <position position="34"/>
    </location>
</feature>
<evidence type="ECO:0000256" key="10">
    <source>
        <dbReference type="HAMAP-Rule" id="MF_02227"/>
    </source>
</evidence>
<keyword evidence="10 11" id="KW-0119">Carbohydrate metabolism</keyword>
<feature type="binding site" evidence="10 13">
    <location>
        <position position="32"/>
    </location>
    <ligand>
        <name>a divalent metal cation</name>
        <dbReference type="ChEBI" id="CHEBI:60240"/>
    </ligand>
</feature>
<comment type="cofactor">
    <cofactor evidence="3">
        <name>Co(2+)</name>
        <dbReference type="ChEBI" id="CHEBI:48828"/>
    </cofactor>
</comment>